<dbReference type="EMBL" id="QFWV02000007">
    <property type="protein sequence ID" value="RKF06401.1"/>
    <property type="molecule type" value="Genomic_DNA"/>
</dbReference>
<keyword evidence="2" id="KW-0812">Transmembrane</keyword>
<sequence>MADAIADDEPEEEEKGSSPLMAVVFILVAALLAGGVGFGVGQTLFAPMIAGADAPVAQETGPQAPNAADGGQGSDDGYGADEDGHGADSETSLRGLDFASLEVLELEPITTNIGVPSDVWVRMELSLAIEPVDEEEAIDPVMIEAIHADFLAYMRTTRLQSLALPSGFQHMVTDLESRAALRSGGIVKRVFVKALLLE</sequence>
<proteinExistence type="predicted"/>
<name>A0A3A8AL10_9HYPH</name>
<organism evidence="3 4">
    <name type="scientific">Oceaniradius stylonematis</name>
    <dbReference type="NCBI Taxonomy" id="2184161"/>
    <lineage>
        <taxon>Bacteria</taxon>
        <taxon>Pseudomonadati</taxon>
        <taxon>Pseudomonadota</taxon>
        <taxon>Alphaproteobacteria</taxon>
        <taxon>Hyphomicrobiales</taxon>
        <taxon>Ahrensiaceae</taxon>
        <taxon>Oceaniradius</taxon>
    </lineage>
</organism>
<dbReference type="OrthoDB" id="7908910at2"/>
<evidence type="ECO:0008006" key="5">
    <source>
        <dbReference type="Google" id="ProtNLM"/>
    </source>
</evidence>
<dbReference type="Proteomes" id="UP000246132">
    <property type="component" value="Unassembled WGS sequence"/>
</dbReference>
<feature type="transmembrane region" description="Helical" evidence="2">
    <location>
        <begin position="20"/>
        <end position="40"/>
    </location>
</feature>
<evidence type="ECO:0000256" key="2">
    <source>
        <dbReference type="SAM" id="Phobius"/>
    </source>
</evidence>
<protein>
    <recommendedName>
        <fullName evidence="5">Flagellar protein FliL</fullName>
    </recommendedName>
</protein>
<gene>
    <name evidence="3" type="ORF">DEM25_012390</name>
</gene>
<feature type="region of interest" description="Disordered" evidence="1">
    <location>
        <begin position="57"/>
        <end position="91"/>
    </location>
</feature>
<reference evidence="3 4" key="1">
    <citation type="journal article" date="2018" name="Int. J. Syst. Bacteriol.">
        <title>Oceaniradius stylonemae gen. nov., sp. nov., isolated from a red alga, Stylonema cornu-cervi.</title>
        <authorList>
            <person name="Jeong S."/>
        </authorList>
    </citation>
    <scope>NUCLEOTIDE SEQUENCE [LARGE SCALE GENOMIC DNA]</scope>
    <source>
        <strain evidence="3 4">StC1</strain>
    </source>
</reference>
<accession>A0A3A8AL10</accession>
<evidence type="ECO:0000313" key="4">
    <source>
        <dbReference type="Proteomes" id="UP000246132"/>
    </source>
</evidence>
<keyword evidence="4" id="KW-1185">Reference proteome</keyword>
<evidence type="ECO:0000313" key="3">
    <source>
        <dbReference type="EMBL" id="RKF06401.1"/>
    </source>
</evidence>
<keyword evidence="2" id="KW-1133">Transmembrane helix</keyword>
<dbReference type="AlphaFoldDB" id="A0A3A8AL10"/>
<evidence type="ECO:0000256" key="1">
    <source>
        <dbReference type="SAM" id="MobiDB-lite"/>
    </source>
</evidence>
<comment type="caution">
    <text evidence="3">The sequence shown here is derived from an EMBL/GenBank/DDBJ whole genome shotgun (WGS) entry which is preliminary data.</text>
</comment>
<dbReference type="RefSeq" id="WP_109766045.1">
    <property type="nucleotide sequence ID" value="NZ_QFWV02000007.1"/>
</dbReference>
<keyword evidence="2" id="KW-0472">Membrane</keyword>